<feature type="transmembrane region" description="Helical" evidence="1">
    <location>
        <begin position="140"/>
        <end position="161"/>
    </location>
</feature>
<organism evidence="2 3">
    <name type="scientific">Cellulosilyticum lentocellum (strain ATCC 49066 / DSM 5427 / NCIMB 11756 / RHM5)</name>
    <name type="common">Clostridium lentocellum</name>
    <dbReference type="NCBI Taxonomy" id="642492"/>
    <lineage>
        <taxon>Bacteria</taxon>
        <taxon>Bacillati</taxon>
        <taxon>Bacillota</taxon>
        <taxon>Clostridia</taxon>
        <taxon>Lachnospirales</taxon>
        <taxon>Cellulosilyticaceae</taxon>
        <taxon>Cellulosilyticum</taxon>
    </lineage>
</organism>
<feature type="transmembrane region" description="Helical" evidence="1">
    <location>
        <begin position="327"/>
        <end position="349"/>
    </location>
</feature>
<evidence type="ECO:0008006" key="4">
    <source>
        <dbReference type="Google" id="ProtNLM"/>
    </source>
</evidence>
<dbReference type="PANTHER" id="PTHR38454">
    <property type="entry name" value="INTEGRAL MEMBRANE PROTEIN-RELATED"/>
    <property type="match status" value="1"/>
</dbReference>
<dbReference type="PANTHER" id="PTHR38454:SF1">
    <property type="entry name" value="INTEGRAL MEMBRANE PROTEIN"/>
    <property type="match status" value="1"/>
</dbReference>
<proteinExistence type="predicted"/>
<dbReference type="STRING" id="642492.Clole_1715"/>
<dbReference type="KEGG" id="cle:Clole_1715"/>
<feature type="transmembrane region" description="Helical" evidence="1">
    <location>
        <begin position="106"/>
        <end position="128"/>
    </location>
</feature>
<keyword evidence="1" id="KW-0812">Transmembrane</keyword>
<keyword evidence="1" id="KW-0472">Membrane</keyword>
<feature type="transmembrane region" description="Helical" evidence="1">
    <location>
        <begin position="185"/>
        <end position="216"/>
    </location>
</feature>
<feature type="transmembrane region" description="Helical" evidence="1">
    <location>
        <begin position="12"/>
        <end position="34"/>
    </location>
</feature>
<feature type="transmembrane region" description="Helical" evidence="1">
    <location>
        <begin position="237"/>
        <end position="256"/>
    </location>
</feature>
<evidence type="ECO:0000256" key="1">
    <source>
        <dbReference type="SAM" id="Phobius"/>
    </source>
</evidence>
<accession>F2JMC1</accession>
<feature type="transmembrane region" description="Helical" evidence="1">
    <location>
        <begin position="300"/>
        <end position="320"/>
    </location>
</feature>
<feature type="transmembrane region" description="Helical" evidence="1">
    <location>
        <begin position="417"/>
        <end position="433"/>
    </location>
</feature>
<feature type="transmembrane region" description="Helical" evidence="1">
    <location>
        <begin position="845"/>
        <end position="867"/>
    </location>
</feature>
<gene>
    <name evidence="2" type="ordered locus">Clole_1715</name>
</gene>
<keyword evidence="1" id="KW-1133">Transmembrane helix</keyword>
<dbReference type="RefSeq" id="WP_013656736.1">
    <property type="nucleotide sequence ID" value="NC_015275.1"/>
</dbReference>
<dbReference type="AlphaFoldDB" id="F2JMC1"/>
<dbReference type="EMBL" id="CP002582">
    <property type="protein sequence ID" value="ADZ83439.1"/>
    <property type="molecule type" value="Genomic_DNA"/>
</dbReference>
<feature type="transmembrane region" description="Helical" evidence="1">
    <location>
        <begin position="393"/>
        <end position="411"/>
    </location>
</feature>
<dbReference type="eggNOG" id="COG4485">
    <property type="taxonomic scope" value="Bacteria"/>
</dbReference>
<keyword evidence="3" id="KW-1185">Reference proteome</keyword>
<sequence length="875" mass="100218">MKQCKEWLNENRFIILGFLIPFFVWIFLCIIMCITPFGPYSLLISDLEAGHIDALTKLRDIVLEGKSLAYCWGQIQGSTPFAGLGLGTLISTFNFIIFFVEKDQILSALTWIIILRIGCCGATCAFYLKKTFKRNDISISIFAWCYALMAYAVIYYFHIIWLDQIMMLPLVLYGVEKILKNKKNYLYFTITLTLIFFMNFYMAYMTGVFAFLYFVYRYLAVEKEYLLKDFIGKLGTFLVSPILALGCSSVLLIPIFNMMPGRDGLFNPDQMAMSLRYEFSGLMSKLCIGSFDTALPGGLPYIYCGLIVVILMFFYFLSYSITYKEKLLTFFLGLFMFLSMTVNPLYVAWHGFKPPVYFEGRFTYIVSFLMIWIAYKGYCVFNTISIRQVHTTFGIIGTAVILLNRQVYSYITDESLLYTVVFIILYYLLIVLVKQKPSYKKQGTLLLALLVGLELGNNAMMSIQTIDKGGQLPLVTKYTSAYNTIKSDVDEIMAMDPGFYRIEKDSERSMNDGFGIGYPSIGHFDTIYNYEVKKTIGDMGVQTGHNWIRYKGSTPITDMLVNIKYTMIQDDTYQSYKNIKEKEFVNYYENPYAVSAGFMIANPINEGIRATNPLTLQETILNEMLGEKDNNYYIPLTPYSVTKENTGKVEREDSTVNQANDEKKGVVTVYYSKDNYADSKINYKLKVGKEGPCYMYVDQINGGKMAIIVNDDKVIPAEFDYGNYVMYLGDFKSGEEVQVTLQLLQPEFAMKNIWFYTLDTKALETTSNVLREQALMITKHSDTELEGKLIVNDIKSYLYTSIPYDKGWTIYVDGKRIETIKVLHGFLGAKISEGKHTIRLVYSPYGFKLGLGISILSGMVIILLFIIKLNKNKKH</sequence>
<evidence type="ECO:0000313" key="3">
    <source>
        <dbReference type="Proteomes" id="UP000008467"/>
    </source>
</evidence>
<dbReference type="InterPro" id="IPR018580">
    <property type="entry name" value="Uncharacterised_YfhO"/>
</dbReference>
<dbReference type="HOGENOM" id="CLU_008413_3_0_9"/>
<feature type="transmembrane region" description="Helical" evidence="1">
    <location>
        <begin position="361"/>
        <end position="381"/>
    </location>
</feature>
<evidence type="ECO:0000313" key="2">
    <source>
        <dbReference type="EMBL" id="ADZ83439.1"/>
    </source>
</evidence>
<reference evidence="2 3" key="1">
    <citation type="journal article" date="2011" name="J. Bacteriol.">
        <title>Complete genome sequence of the cellulose-degrading bacterium Cellulosilyticum lentocellum.</title>
        <authorList>
            <consortium name="US DOE Joint Genome Institute"/>
            <person name="Miller D.A."/>
            <person name="Suen G."/>
            <person name="Bruce D."/>
            <person name="Copeland A."/>
            <person name="Cheng J.F."/>
            <person name="Detter C."/>
            <person name="Goodwin L.A."/>
            <person name="Han C.S."/>
            <person name="Hauser L.J."/>
            <person name="Land M.L."/>
            <person name="Lapidus A."/>
            <person name="Lucas S."/>
            <person name="Meincke L."/>
            <person name="Pitluck S."/>
            <person name="Tapia R."/>
            <person name="Teshima H."/>
            <person name="Woyke T."/>
            <person name="Fox B.G."/>
            <person name="Angert E.R."/>
            <person name="Currie C.R."/>
        </authorList>
    </citation>
    <scope>NUCLEOTIDE SEQUENCE [LARGE SCALE GENOMIC DNA]</scope>
    <source>
        <strain evidence="3">ATCC 49066 / DSM 5427 / NCIMB 11756 / RHM5</strain>
    </source>
</reference>
<dbReference type="Proteomes" id="UP000008467">
    <property type="component" value="Chromosome"/>
</dbReference>
<dbReference type="Pfam" id="PF09586">
    <property type="entry name" value="YfhO"/>
    <property type="match status" value="1"/>
</dbReference>
<protein>
    <recommendedName>
        <fullName evidence="4">Bacterial membrane protein YfhO</fullName>
    </recommendedName>
</protein>
<name>F2JMC1_CELLD</name>